<dbReference type="InterPro" id="IPR000515">
    <property type="entry name" value="MetI-like"/>
</dbReference>
<proteinExistence type="inferred from homology"/>
<evidence type="ECO:0000256" key="6">
    <source>
        <dbReference type="ARBA" id="ARBA00023136"/>
    </source>
</evidence>
<feature type="transmembrane region" description="Helical" evidence="7">
    <location>
        <begin position="88"/>
        <end position="112"/>
    </location>
</feature>
<evidence type="ECO:0000313" key="10">
    <source>
        <dbReference type="Proteomes" id="UP000250174"/>
    </source>
</evidence>
<evidence type="ECO:0000313" key="9">
    <source>
        <dbReference type="EMBL" id="RAS80594.1"/>
    </source>
</evidence>
<feature type="transmembrane region" description="Helical" evidence="7">
    <location>
        <begin position="259"/>
        <end position="280"/>
    </location>
</feature>
<gene>
    <name evidence="9" type="ORF">A3864_04550</name>
</gene>
<comment type="caution">
    <text evidence="9">The sequence shown here is derived from an EMBL/GenBank/DDBJ whole genome shotgun (WGS) entry which is preliminary data.</text>
</comment>
<dbReference type="PANTHER" id="PTHR43744:SF8">
    <property type="entry name" value="SN-GLYCEROL-3-PHOSPHATE TRANSPORT SYSTEM PERMEASE PROTEIN UGPE"/>
    <property type="match status" value="1"/>
</dbReference>
<sequence length="294" mass="33131">MQVPKQSMMTPETVSDVKRVKRKKGYGSATFVYAGLIFYFLIIAYPLLWMVMSSFKSTEEIFTNSWSLPEIWLVENYVAAWESGISSYFLNSVIVTGLSCILTVFVSALGAYGLSRFEFKGKTFILVICLGGLMLSPQVSLIPLYNIIQKLGLYNTHWALILPYVAYRIPLTILLIRAYFLSIPKELEEAARLDGCTSIGILFRIFIPMSVPILLTTTILTAYYTWNEFMFAIIFIDDDSLRTIPAGLMQFRDALQTDWGVLLAGLTISAAPIVILFLFMQKYFIRGIASGSVK</sequence>
<dbReference type="AlphaFoldDB" id="A0AAX1QCN6"/>
<evidence type="ECO:0000259" key="8">
    <source>
        <dbReference type="PROSITE" id="PS50928"/>
    </source>
</evidence>
<dbReference type="GO" id="GO:0055085">
    <property type="term" value="P:transmembrane transport"/>
    <property type="evidence" value="ECO:0007669"/>
    <property type="project" value="InterPro"/>
</dbReference>
<dbReference type="RefSeq" id="WP_111924633.1">
    <property type="nucleotide sequence ID" value="NZ_JAMAYK010000001.1"/>
</dbReference>
<evidence type="ECO:0000256" key="3">
    <source>
        <dbReference type="ARBA" id="ARBA00022475"/>
    </source>
</evidence>
<keyword evidence="3" id="KW-1003">Cell membrane</keyword>
<accession>A0AAX1QCN6</accession>
<evidence type="ECO:0000256" key="1">
    <source>
        <dbReference type="ARBA" id="ARBA00004651"/>
    </source>
</evidence>
<keyword evidence="4 7" id="KW-0812">Transmembrane</keyword>
<feature type="transmembrane region" description="Helical" evidence="7">
    <location>
        <begin position="124"/>
        <end position="148"/>
    </location>
</feature>
<dbReference type="SUPFAM" id="SSF161098">
    <property type="entry name" value="MetI-like"/>
    <property type="match status" value="1"/>
</dbReference>
<dbReference type="Proteomes" id="UP000250174">
    <property type="component" value="Unassembled WGS sequence"/>
</dbReference>
<evidence type="ECO:0000256" key="2">
    <source>
        <dbReference type="ARBA" id="ARBA00022448"/>
    </source>
</evidence>
<keyword evidence="6 7" id="KW-0472">Membrane</keyword>
<dbReference type="Gene3D" id="1.10.3720.10">
    <property type="entry name" value="MetI-like"/>
    <property type="match status" value="1"/>
</dbReference>
<dbReference type="CDD" id="cd06261">
    <property type="entry name" value="TM_PBP2"/>
    <property type="match status" value="1"/>
</dbReference>
<keyword evidence="2 7" id="KW-0813">Transport</keyword>
<organism evidence="9 10">
    <name type="scientific">Priestia endophytica</name>
    <dbReference type="NCBI Taxonomy" id="135735"/>
    <lineage>
        <taxon>Bacteria</taxon>
        <taxon>Bacillati</taxon>
        <taxon>Bacillota</taxon>
        <taxon>Bacilli</taxon>
        <taxon>Bacillales</taxon>
        <taxon>Bacillaceae</taxon>
        <taxon>Priestia</taxon>
    </lineage>
</organism>
<name>A0AAX1QCN6_9BACI</name>
<dbReference type="Pfam" id="PF00528">
    <property type="entry name" value="BPD_transp_1"/>
    <property type="match status" value="1"/>
</dbReference>
<dbReference type="PROSITE" id="PS50928">
    <property type="entry name" value="ABC_TM1"/>
    <property type="match status" value="1"/>
</dbReference>
<dbReference type="PANTHER" id="PTHR43744">
    <property type="entry name" value="ABC TRANSPORTER PERMEASE PROTEIN MG189-RELATED-RELATED"/>
    <property type="match status" value="1"/>
</dbReference>
<dbReference type="InterPro" id="IPR035906">
    <property type="entry name" value="MetI-like_sf"/>
</dbReference>
<comment type="similarity">
    <text evidence="7">Belongs to the binding-protein-dependent transport system permease family.</text>
</comment>
<keyword evidence="5 7" id="KW-1133">Transmembrane helix</keyword>
<feature type="transmembrane region" description="Helical" evidence="7">
    <location>
        <begin position="201"/>
        <end position="226"/>
    </location>
</feature>
<evidence type="ECO:0000256" key="7">
    <source>
        <dbReference type="RuleBase" id="RU363032"/>
    </source>
</evidence>
<reference evidence="9 10" key="1">
    <citation type="submission" date="2016-03" db="EMBL/GenBank/DDBJ databases">
        <title>Comparison of Bacillus endophyticus and B. anthracis characteristics using whole genome sequence analysis and microbiological techniques.</title>
        <authorList>
            <person name="Lekota K.E."/>
            <person name="Mafofo J."/>
            <person name="Rees J."/>
            <person name="Muchadeyi F.C."/>
            <person name="Madoroba E."/>
            <person name="Van Heerden H."/>
        </authorList>
    </citation>
    <scope>NUCLEOTIDE SEQUENCE [LARGE SCALE GENOMIC DNA]</scope>
    <source>
        <strain evidence="9 10">3631_10C</strain>
    </source>
</reference>
<feature type="domain" description="ABC transmembrane type-1" evidence="8">
    <location>
        <begin position="89"/>
        <end position="280"/>
    </location>
</feature>
<evidence type="ECO:0000256" key="4">
    <source>
        <dbReference type="ARBA" id="ARBA00022692"/>
    </source>
</evidence>
<feature type="transmembrane region" description="Helical" evidence="7">
    <location>
        <begin position="31"/>
        <end position="52"/>
    </location>
</feature>
<comment type="subcellular location">
    <subcellularLocation>
        <location evidence="1 7">Cell membrane</location>
        <topology evidence="1 7">Multi-pass membrane protein</topology>
    </subcellularLocation>
</comment>
<feature type="transmembrane region" description="Helical" evidence="7">
    <location>
        <begin position="160"/>
        <end position="180"/>
    </location>
</feature>
<dbReference type="GO" id="GO:0005886">
    <property type="term" value="C:plasma membrane"/>
    <property type="evidence" value="ECO:0007669"/>
    <property type="project" value="UniProtKB-SubCell"/>
</dbReference>
<protein>
    <submittedName>
        <fullName evidence="9">ABC transporter permease</fullName>
    </submittedName>
</protein>
<evidence type="ECO:0000256" key="5">
    <source>
        <dbReference type="ARBA" id="ARBA00022989"/>
    </source>
</evidence>
<dbReference type="EMBL" id="LVYK01000009">
    <property type="protein sequence ID" value="RAS80594.1"/>
    <property type="molecule type" value="Genomic_DNA"/>
</dbReference>